<proteinExistence type="predicted"/>
<dbReference type="InParanoid" id="Q01ZH9"/>
<dbReference type="HOGENOM" id="CLU_2025217_0_0_0"/>
<organism evidence="1">
    <name type="scientific">Solibacter usitatus (strain Ellin6076)</name>
    <dbReference type="NCBI Taxonomy" id="234267"/>
    <lineage>
        <taxon>Bacteria</taxon>
        <taxon>Pseudomonadati</taxon>
        <taxon>Acidobacteriota</taxon>
        <taxon>Terriglobia</taxon>
        <taxon>Bryobacterales</taxon>
        <taxon>Solibacteraceae</taxon>
        <taxon>Candidatus Solibacter</taxon>
    </lineage>
</organism>
<reference evidence="1" key="1">
    <citation type="submission" date="2006-10" db="EMBL/GenBank/DDBJ databases">
        <title>Complete sequence of Solibacter usitatus Ellin6076.</title>
        <authorList>
            <consortium name="US DOE Joint Genome Institute"/>
            <person name="Copeland A."/>
            <person name="Lucas S."/>
            <person name="Lapidus A."/>
            <person name="Barry K."/>
            <person name="Detter J.C."/>
            <person name="Glavina del Rio T."/>
            <person name="Hammon N."/>
            <person name="Israni S."/>
            <person name="Dalin E."/>
            <person name="Tice H."/>
            <person name="Pitluck S."/>
            <person name="Thompson L.S."/>
            <person name="Brettin T."/>
            <person name="Bruce D."/>
            <person name="Han C."/>
            <person name="Tapia R."/>
            <person name="Gilna P."/>
            <person name="Schmutz J."/>
            <person name="Larimer F."/>
            <person name="Land M."/>
            <person name="Hauser L."/>
            <person name="Kyrpides N."/>
            <person name="Mikhailova N."/>
            <person name="Janssen P.H."/>
            <person name="Kuske C.R."/>
            <person name="Richardson P."/>
        </authorList>
    </citation>
    <scope>NUCLEOTIDE SEQUENCE</scope>
    <source>
        <strain evidence="1">Ellin6076</strain>
    </source>
</reference>
<dbReference type="STRING" id="234267.Acid_3969"/>
<dbReference type="EMBL" id="CP000473">
    <property type="protein sequence ID" value="ABJ84936.1"/>
    <property type="molecule type" value="Genomic_DNA"/>
</dbReference>
<sequence length="122" mass="13345">MGFAPAGDVLHVRHVGGGKSGLLMEFRCEASGNFEWRKRLNPDEPGKASFETRTGKVRVEDVQALIDRVRQAPDGPKANDVGSALFEWQEQGQIRSRTFLFPARPPGSDLLTAVDRLAGAAR</sequence>
<accession>Q01ZH9</accession>
<name>Q01ZH9_SOLUE</name>
<evidence type="ECO:0000313" key="1">
    <source>
        <dbReference type="EMBL" id="ABJ84936.1"/>
    </source>
</evidence>
<gene>
    <name evidence="1" type="ordered locus">Acid_3969</name>
</gene>
<protein>
    <submittedName>
        <fullName evidence="1">Uncharacterized protein</fullName>
    </submittedName>
</protein>
<dbReference type="KEGG" id="sus:Acid_3969"/>
<dbReference type="AlphaFoldDB" id="Q01ZH9"/>